<name>A0A6P8ZZI0_THRPL</name>
<dbReference type="GeneID" id="117651144"/>
<dbReference type="GO" id="GO:0005634">
    <property type="term" value="C:nucleus"/>
    <property type="evidence" value="ECO:0007669"/>
    <property type="project" value="TreeGrafter"/>
</dbReference>
<dbReference type="SMART" id="SM00558">
    <property type="entry name" value="JmjC"/>
    <property type="match status" value="1"/>
</dbReference>
<dbReference type="OrthoDB" id="9547406at2759"/>
<dbReference type="PANTHER" id="PTHR10694">
    <property type="entry name" value="LYSINE-SPECIFIC DEMETHYLASE"/>
    <property type="match status" value="1"/>
</dbReference>
<dbReference type="GO" id="GO:0010468">
    <property type="term" value="P:regulation of gene expression"/>
    <property type="evidence" value="ECO:0007669"/>
    <property type="project" value="TreeGrafter"/>
</dbReference>
<dbReference type="GO" id="GO:0000785">
    <property type="term" value="C:chromatin"/>
    <property type="evidence" value="ECO:0007669"/>
    <property type="project" value="TreeGrafter"/>
</dbReference>
<organism evidence="3">
    <name type="scientific">Thrips palmi</name>
    <name type="common">Melon thrips</name>
    <dbReference type="NCBI Taxonomy" id="161013"/>
    <lineage>
        <taxon>Eukaryota</taxon>
        <taxon>Metazoa</taxon>
        <taxon>Ecdysozoa</taxon>
        <taxon>Arthropoda</taxon>
        <taxon>Hexapoda</taxon>
        <taxon>Insecta</taxon>
        <taxon>Pterygota</taxon>
        <taxon>Neoptera</taxon>
        <taxon>Paraneoptera</taxon>
        <taxon>Thysanoptera</taxon>
        <taxon>Terebrantia</taxon>
        <taxon>Thripoidea</taxon>
        <taxon>Thripidae</taxon>
        <taxon>Thrips</taxon>
    </lineage>
</organism>
<protein>
    <submittedName>
        <fullName evidence="3">Lysine-specific demethylase 4A-like</fullName>
    </submittedName>
</protein>
<sequence>MLLVNSDHLKDFPGLVSHIRSKGYGHDTGILKLRLNPKDRKDNENVDKIIELMKKKFKEKIYQEKQRVFSYIPDAQLVFRASVHDDVYQVVRGVCTDEERKKFVEEATNKASYINQDQSCCSQALTSGIDCIRKHYFDVIRESAQSNDQCEGTNNNGKKVSTVLYGSGIQLDRRQSLRVCDSLSMSKLGTVLDLIDEKYDGVAYPYVYSGTAHSIFPWHIEDASLWSINYLMKGASKLWFAIPPKYFGTVDKIASSSRIHKAHSSCRAVLVDHKCLLVDPELFKQKFGVPYITVVQKPGDFILTFPFALHSGGNMGNNLAVASNFGDPDWVEEAIYAPVCSCNLNQVHLDLTNVLKSCKPHLLDTYQNETFLIFPPGHPMELQDVKTTALATPHTSIKIVNRGSRGGMRSRTLECPDCSSTFTQNKLDRLKKHVKKNHSTDMLRLLRIIDAKYPPWKPKTTHGKMCNICGSFVRGSRFHLDRHKATCSVLPAQKQK</sequence>
<dbReference type="GO" id="GO:0032454">
    <property type="term" value="F:histone H3K9 demethylase activity"/>
    <property type="evidence" value="ECO:0007669"/>
    <property type="project" value="TreeGrafter"/>
</dbReference>
<proteinExistence type="predicted"/>
<dbReference type="SUPFAM" id="SSF51197">
    <property type="entry name" value="Clavaminate synthase-like"/>
    <property type="match status" value="1"/>
</dbReference>
<accession>A0A6P8ZZI0</accession>
<dbReference type="Pfam" id="PF02373">
    <property type="entry name" value="JmjC"/>
    <property type="match status" value="1"/>
</dbReference>
<evidence type="ECO:0000259" key="1">
    <source>
        <dbReference type="PROSITE" id="PS51184"/>
    </source>
</evidence>
<reference evidence="3" key="1">
    <citation type="submission" date="2025-08" db="UniProtKB">
        <authorList>
            <consortium name="RefSeq"/>
        </authorList>
    </citation>
    <scope>IDENTIFICATION</scope>
    <source>
        <tissue evidence="3">Total insect</tissue>
    </source>
</reference>
<dbReference type="AlphaFoldDB" id="A0A6P8ZZI0"/>
<dbReference type="PANTHER" id="PTHR10694:SF7">
    <property type="entry name" value="[HISTONE H3]-TRIMETHYL-L-LYSINE(9) DEMETHYLASE"/>
    <property type="match status" value="1"/>
</dbReference>
<dbReference type="RefSeq" id="XP_034250837.1">
    <property type="nucleotide sequence ID" value="XM_034394946.1"/>
</dbReference>
<evidence type="ECO:0000313" key="3">
    <source>
        <dbReference type="RefSeq" id="XP_034250837.1"/>
    </source>
</evidence>
<dbReference type="FunCoup" id="A0A6P8ZZI0">
    <property type="interactions" value="573"/>
</dbReference>
<dbReference type="PROSITE" id="PS51184">
    <property type="entry name" value="JMJC"/>
    <property type="match status" value="1"/>
</dbReference>
<dbReference type="KEGG" id="tpal:117651144"/>
<dbReference type="Gene3D" id="2.60.120.650">
    <property type="entry name" value="Cupin"/>
    <property type="match status" value="1"/>
</dbReference>
<dbReference type="InParanoid" id="A0A6P8ZZI0"/>
<dbReference type="Proteomes" id="UP000515158">
    <property type="component" value="Unplaced"/>
</dbReference>
<keyword evidence="2" id="KW-1185">Reference proteome</keyword>
<evidence type="ECO:0000313" key="2">
    <source>
        <dbReference type="Proteomes" id="UP000515158"/>
    </source>
</evidence>
<dbReference type="GO" id="GO:0051864">
    <property type="term" value="F:histone H3K36 demethylase activity"/>
    <property type="evidence" value="ECO:0007669"/>
    <property type="project" value="TreeGrafter"/>
</dbReference>
<gene>
    <name evidence="3" type="primary">LOC117651144</name>
</gene>
<dbReference type="InterPro" id="IPR003347">
    <property type="entry name" value="JmjC_dom"/>
</dbReference>
<feature type="domain" description="JmjC" evidence="1">
    <location>
        <begin position="172"/>
        <end position="342"/>
    </location>
</feature>